<dbReference type="GO" id="GO:0005976">
    <property type="term" value="P:polysaccharide metabolic process"/>
    <property type="evidence" value="ECO:0007669"/>
    <property type="project" value="TreeGrafter"/>
</dbReference>
<dbReference type="InterPro" id="IPR029058">
    <property type="entry name" value="AB_hydrolase_fold"/>
</dbReference>
<feature type="binding site" evidence="2">
    <location>
        <position position="77"/>
    </location>
    <ligand>
        <name>substrate</name>
    </ligand>
</feature>
<feature type="domain" description="Acetyl xylan esterase" evidence="3">
    <location>
        <begin position="8"/>
        <end position="291"/>
    </location>
</feature>
<evidence type="ECO:0000313" key="4">
    <source>
        <dbReference type="EMBL" id="EOT87204.1"/>
    </source>
</evidence>
<evidence type="ECO:0000256" key="1">
    <source>
        <dbReference type="PIRSR" id="PIRSR639069-1"/>
    </source>
</evidence>
<protein>
    <recommendedName>
        <fullName evidence="3">Acetyl xylan esterase domain-containing protein</fullName>
    </recommendedName>
</protein>
<reference evidence="4 5" key="1">
    <citation type="submission" date="2013-03" db="EMBL/GenBank/DDBJ databases">
        <title>The Genome Sequence of Enterococcus sulfureus ATCC_49903 (PacBio/Illumina hybrid assembly).</title>
        <authorList>
            <consortium name="The Broad Institute Genomics Platform"/>
            <consortium name="The Broad Institute Genome Sequencing Center for Infectious Disease"/>
            <person name="Earl A."/>
            <person name="Russ C."/>
            <person name="Gilmore M."/>
            <person name="Surin D."/>
            <person name="Walker B."/>
            <person name="Young S."/>
            <person name="Zeng Q."/>
            <person name="Gargeya S."/>
            <person name="Fitzgerald M."/>
            <person name="Haas B."/>
            <person name="Abouelleil A."/>
            <person name="Allen A.W."/>
            <person name="Alvarado L."/>
            <person name="Arachchi H.M."/>
            <person name="Berlin A.M."/>
            <person name="Chapman S.B."/>
            <person name="Gainer-Dewar J."/>
            <person name="Goldberg J."/>
            <person name="Griggs A."/>
            <person name="Gujja S."/>
            <person name="Hansen M."/>
            <person name="Howarth C."/>
            <person name="Imamovic A."/>
            <person name="Ireland A."/>
            <person name="Larimer J."/>
            <person name="McCowan C."/>
            <person name="Murphy C."/>
            <person name="Pearson M."/>
            <person name="Poon T.W."/>
            <person name="Priest M."/>
            <person name="Roberts A."/>
            <person name="Saif S."/>
            <person name="Shea T."/>
            <person name="Sisk P."/>
            <person name="Sykes S."/>
            <person name="Wortman J."/>
            <person name="Nusbaum C."/>
            <person name="Birren B."/>
        </authorList>
    </citation>
    <scope>NUCLEOTIDE SEQUENCE [LARGE SCALE GENOMIC DNA]</scope>
    <source>
        <strain evidence="4 5">ATCC 49903</strain>
    </source>
</reference>
<feature type="active site" description="Nucleophile" evidence="1">
    <location>
        <position position="167"/>
    </location>
</feature>
<dbReference type="PATRIC" id="fig|1140003.3.peg.259"/>
<evidence type="ECO:0000256" key="2">
    <source>
        <dbReference type="PIRSR" id="PIRSR639069-2"/>
    </source>
</evidence>
<dbReference type="SUPFAM" id="SSF53474">
    <property type="entry name" value="alpha/beta-Hydrolases"/>
    <property type="match status" value="1"/>
</dbReference>
<dbReference type="eggNOG" id="COG3458">
    <property type="taxonomic scope" value="Bacteria"/>
</dbReference>
<dbReference type="EMBL" id="ASWO01000001">
    <property type="protein sequence ID" value="EOT87204.1"/>
    <property type="molecule type" value="Genomic_DNA"/>
</dbReference>
<dbReference type="Gene3D" id="3.40.50.1820">
    <property type="entry name" value="alpha/beta hydrolase"/>
    <property type="match status" value="1"/>
</dbReference>
<dbReference type="GO" id="GO:0052689">
    <property type="term" value="F:carboxylic ester hydrolase activity"/>
    <property type="evidence" value="ECO:0007669"/>
    <property type="project" value="TreeGrafter"/>
</dbReference>
<sequence length="303" mass="34671">MKLTATQNEILAFWKAVQQEVAEIEPEYTLTKQSTSDPTVEVFTLTFTGLYQETIYGFYLRPKTTQQVPVIIESLGYWTTLEDPFQFIHWPQMGYACLVIDNRAQGGKTLDQAPYQTTSHPEPFGRGILDHHDFYFKRLLADQLRLVDFATTRDEVDQTQIIFRGGSQGGGVVLLLGALLPDVPKWIFADVPSHANIYHRVLEETGSYGVIGRFLAYYPNQRKTIEHELSYFDLQYLADLITCPVSISVASHDPVCPMADFFHAYRKITSPKTLRVYWKKEHEGGGVKQLVREINQINQITQE</sequence>
<accession>S0P0V6</accession>
<dbReference type="Pfam" id="PF05448">
    <property type="entry name" value="AXE1"/>
    <property type="match status" value="1"/>
</dbReference>
<feature type="active site" description="Charge relay system" evidence="1">
    <location>
        <position position="282"/>
    </location>
</feature>
<keyword evidence="5" id="KW-1185">Reference proteome</keyword>
<evidence type="ECO:0000259" key="3">
    <source>
        <dbReference type="Pfam" id="PF05448"/>
    </source>
</evidence>
<proteinExistence type="predicted"/>
<comment type="caution">
    <text evidence="4">The sequence shown here is derived from an EMBL/GenBank/DDBJ whole genome shotgun (WGS) entry which is preliminary data.</text>
</comment>
<dbReference type="STRING" id="1140003.OMY_00265"/>
<dbReference type="RefSeq" id="WP_016184756.1">
    <property type="nucleotide sequence ID" value="NZ_ASWO01000001.1"/>
</dbReference>
<dbReference type="OrthoDB" id="9770528at2"/>
<dbReference type="Proteomes" id="UP000015961">
    <property type="component" value="Unassembled WGS sequence"/>
</dbReference>
<feature type="active site" description="Charge relay system" evidence="1">
    <location>
        <position position="253"/>
    </location>
</feature>
<dbReference type="AlphaFoldDB" id="S0P0V6"/>
<dbReference type="PANTHER" id="PTHR40111">
    <property type="entry name" value="CEPHALOSPORIN-C DEACETYLASE"/>
    <property type="match status" value="1"/>
</dbReference>
<dbReference type="InterPro" id="IPR008391">
    <property type="entry name" value="AXE1_dom"/>
</dbReference>
<name>S0P0V6_9ENTE</name>
<evidence type="ECO:0000313" key="5">
    <source>
        <dbReference type="Proteomes" id="UP000015961"/>
    </source>
</evidence>
<organism evidence="4 5">
    <name type="scientific">Enterococcus sulfureus ATCC 49903</name>
    <dbReference type="NCBI Taxonomy" id="1140003"/>
    <lineage>
        <taxon>Bacteria</taxon>
        <taxon>Bacillati</taxon>
        <taxon>Bacillota</taxon>
        <taxon>Bacilli</taxon>
        <taxon>Lactobacillales</taxon>
        <taxon>Enterococcaceae</taxon>
        <taxon>Enterococcus</taxon>
    </lineage>
</organism>
<gene>
    <name evidence="4" type="ORF">I573_00260</name>
</gene>
<dbReference type="InterPro" id="IPR039069">
    <property type="entry name" value="CE7"/>
</dbReference>
<dbReference type="PANTHER" id="PTHR40111:SF1">
    <property type="entry name" value="CEPHALOSPORIN-C DEACETYLASE"/>
    <property type="match status" value="1"/>
</dbReference>